<dbReference type="FunFam" id="3.10.310.30:FF:000001">
    <property type="entry name" value="Single-stranded-DNA-specific exonuclease recJ"/>
    <property type="match status" value="1"/>
</dbReference>
<dbReference type="Gene3D" id="3.90.1640.30">
    <property type="match status" value="1"/>
</dbReference>
<dbReference type="GO" id="GO:0003676">
    <property type="term" value="F:nucleic acid binding"/>
    <property type="evidence" value="ECO:0007669"/>
    <property type="project" value="InterPro"/>
</dbReference>
<evidence type="ECO:0000259" key="8">
    <source>
        <dbReference type="Pfam" id="PF02272"/>
    </source>
</evidence>
<dbReference type="GO" id="GO:0006310">
    <property type="term" value="P:DNA recombination"/>
    <property type="evidence" value="ECO:0007669"/>
    <property type="project" value="InterPro"/>
</dbReference>
<keyword evidence="5 12" id="KW-0269">Exonuclease</keyword>
<reference evidence="12" key="1">
    <citation type="journal article" date="2018" name="Genome Biol.">
        <title>SKESA: strategic k-mer extension for scrupulous assemblies.</title>
        <authorList>
            <person name="Souvorov A."/>
            <person name="Agarwala R."/>
            <person name="Lipman D.J."/>
        </authorList>
    </citation>
    <scope>NUCLEOTIDE SEQUENCE</scope>
    <source>
        <strain evidence="12">Salmonella enterica</strain>
    </source>
</reference>
<evidence type="ECO:0000256" key="1">
    <source>
        <dbReference type="ARBA" id="ARBA00005915"/>
    </source>
</evidence>
<dbReference type="Pfam" id="PF02272">
    <property type="entry name" value="DHHA1"/>
    <property type="match status" value="1"/>
</dbReference>
<dbReference type="NCBIfam" id="NF008290">
    <property type="entry name" value="PRK11070.1"/>
    <property type="match status" value="1"/>
</dbReference>
<dbReference type="GO" id="GO:0006281">
    <property type="term" value="P:DNA repair"/>
    <property type="evidence" value="ECO:0007669"/>
    <property type="project" value="InterPro"/>
</dbReference>
<keyword evidence="4 12" id="KW-0378">Hydrolase</keyword>
<dbReference type="EMBL" id="AAHTGA010000002">
    <property type="protein sequence ID" value="ECA0915440.1"/>
    <property type="molecule type" value="Genomic_DNA"/>
</dbReference>
<dbReference type="SUPFAM" id="SSF64182">
    <property type="entry name" value="DHH phosphoesterases"/>
    <property type="match status" value="1"/>
</dbReference>
<dbReference type="Proteomes" id="UP000839927">
    <property type="component" value="Unassembled WGS sequence"/>
</dbReference>
<organism evidence="12">
    <name type="scientific">Salmonella enterica subsp. enterica serovar Mikawasima</name>
    <dbReference type="NCBI Taxonomy" id="149388"/>
    <lineage>
        <taxon>Bacteria</taxon>
        <taxon>Pseudomonadati</taxon>
        <taxon>Pseudomonadota</taxon>
        <taxon>Gammaproteobacteria</taxon>
        <taxon>Enterobacterales</taxon>
        <taxon>Enterobacteriaceae</taxon>
        <taxon>Salmonella</taxon>
    </lineage>
</organism>
<dbReference type="EMBL" id="AAHRMF010000001">
    <property type="protein sequence ID" value="EBZ5483418.1"/>
    <property type="molecule type" value="Genomic_DNA"/>
</dbReference>
<evidence type="ECO:0000256" key="6">
    <source>
        <dbReference type="ARBA" id="ARBA00055369"/>
    </source>
</evidence>
<dbReference type="InterPro" id="IPR041122">
    <property type="entry name" value="RecJ_OB"/>
</dbReference>
<dbReference type="PANTHER" id="PTHR30255:SF2">
    <property type="entry name" value="SINGLE-STRANDED-DNA-SPECIFIC EXONUCLEASE RECJ"/>
    <property type="match status" value="1"/>
</dbReference>
<dbReference type="PANTHER" id="PTHR30255">
    <property type="entry name" value="SINGLE-STRANDED-DNA-SPECIFIC EXONUCLEASE RECJ"/>
    <property type="match status" value="1"/>
</dbReference>
<dbReference type="InterPro" id="IPR051673">
    <property type="entry name" value="SSDNA_exonuclease_RecJ"/>
</dbReference>
<comment type="caution">
    <text evidence="12">The sequence shown here is derived from an EMBL/GenBank/DDBJ whole genome shotgun (WGS) entry which is preliminary data.</text>
</comment>
<dbReference type="InterPro" id="IPR004610">
    <property type="entry name" value="RecJ"/>
</dbReference>
<dbReference type="NCBIfam" id="TIGR00644">
    <property type="entry name" value="recJ"/>
    <property type="match status" value="1"/>
</dbReference>
<evidence type="ECO:0000313" key="11">
    <source>
        <dbReference type="EMBL" id="ECA0915440.1"/>
    </source>
</evidence>
<evidence type="ECO:0000256" key="3">
    <source>
        <dbReference type="ARBA" id="ARBA00022722"/>
    </source>
</evidence>
<keyword evidence="3" id="KW-0540">Nuclease</keyword>
<evidence type="ECO:0000313" key="12">
    <source>
        <dbReference type="EMBL" id="HAB5516751.1"/>
    </source>
</evidence>
<dbReference type="Pfam" id="PF01368">
    <property type="entry name" value="DHH"/>
    <property type="match status" value="1"/>
</dbReference>
<reference evidence="11" key="2">
    <citation type="submission" date="2018-12" db="EMBL/GenBank/DDBJ databases">
        <authorList>
            <person name="Ashton P.M."/>
            <person name="Dallman T."/>
            <person name="Nair S."/>
            <person name="De Pinna E."/>
            <person name="Peters T."/>
            <person name="Grant K."/>
        </authorList>
    </citation>
    <scope>NUCLEOTIDE SEQUENCE</scope>
    <source>
        <strain evidence="10">627415</strain>
        <strain evidence="11">644161</strain>
    </source>
</reference>
<reference evidence="12" key="3">
    <citation type="submission" date="2019-10" db="EMBL/GenBank/DDBJ databases">
        <authorList>
            <consortium name="NCBI Pathogen Detection Project"/>
        </authorList>
    </citation>
    <scope>NUCLEOTIDE SEQUENCE</scope>
    <source>
        <strain evidence="12">Salmonella enterica</strain>
    </source>
</reference>
<protein>
    <recommendedName>
        <fullName evidence="2">Single-stranded-DNA-specific exonuclease RecJ</fullName>
    </recommendedName>
</protein>
<feature type="domain" description="DHHA1" evidence="8">
    <location>
        <begin position="359"/>
        <end position="454"/>
    </location>
</feature>
<dbReference type="GO" id="GO:0008409">
    <property type="term" value="F:5'-3' exonuclease activity"/>
    <property type="evidence" value="ECO:0007669"/>
    <property type="project" value="InterPro"/>
</dbReference>
<dbReference type="InterPro" id="IPR003156">
    <property type="entry name" value="DHHA1_dom"/>
</dbReference>
<proteinExistence type="inferred from homology"/>
<gene>
    <name evidence="12" type="primary">recJ</name>
    <name evidence="10" type="ORF">ECD07_01680</name>
    <name evidence="11" type="ORF">EIW74_04920</name>
    <name evidence="12" type="ORF">GB147_20430</name>
</gene>
<dbReference type="Pfam" id="PF17768">
    <property type="entry name" value="RecJ_OB"/>
    <property type="match status" value="1"/>
</dbReference>
<evidence type="ECO:0000256" key="4">
    <source>
        <dbReference type="ARBA" id="ARBA00022801"/>
    </source>
</evidence>
<dbReference type="InterPro" id="IPR038763">
    <property type="entry name" value="DHH_sf"/>
</dbReference>
<sequence>MKQQRQLRRREADETAELPADLPPLLRRLYASRGVRSARELERSVKGMLPWQQLSGIDNAVEILYNAFREGTRIIVVGDFDADGATSTALSVLGMRALGCDNISYLVPNRFEDGYGLSPEVVDQAKARGAQLIVTVDNGISSHAGVAHAKTLGIPVIVTDHHLPGDTLPDAEAIINPNLRDCEFPSKSLAGVGVAFYLMLALRTFLRDKGWFDERNIAPPNLAELLDLVALGTVADVVPLDANNRILTWQGLSRIRAGKCRPGIKALLEISNRDPQQLAASDLGFALGPRLNAAGRLDDMSVGVALLLCDNLGEARVLASELDALNQTRKEIEQGMQAEALILCEKLERSSETLPGGLAMYHPEWHQGVVGILASRIKERFHRPVIAFAPAGDGTLKGSGRSIQGLHMRDALERLDTLDPDLMIKFGGHAMAAGLSLEEHKFEQFQQRFGELVTEWLDPALLQGEVISDGPLSAAEMSMEVAQLLRDAGPWGQMFPEPLFDGRFRLLQQRLVGERHLKVMVEPVGGGPLLDGIAFNIDTTCWPDNGVREVELAYKLDINEFRGNRSLQIIIDDIWPL</sequence>
<dbReference type="AlphaFoldDB" id="A0A5J2D5B3"/>
<accession>A0A5J2D5B3</accession>
<evidence type="ECO:0000259" key="9">
    <source>
        <dbReference type="Pfam" id="PF17768"/>
    </source>
</evidence>
<comment type="function">
    <text evidence="6">Single-stranded-DNA-specific exonuclease. Required for many types of recombinational events, although the stringency of the requirement for RecJ appears to vary with the type of recombinational event monitored and the other recombination gene products which are available.</text>
</comment>
<dbReference type="Gene3D" id="3.10.310.30">
    <property type="match status" value="1"/>
</dbReference>
<evidence type="ECO:0000313" key="10">
    <source>
        <dbReference type="EMBL" id="EBZ5483418.1"/>
    </source>
</evidence>
<dbReference type="FunFam" id="3.90.1640.30:FF:000001">
    <property type="entry name" value="Single-stranded-DNA-specific exonuclease RecJ"/>
    <property type="match status" value="1"/>
</dbReference>
<dbReference type="EMBL" id="DAAHBQ010000112">
    <property type="protein sequence ID" value="HAB5516751.1"/>
    <property type="molecule type" value="Genomic_DNA"/>
</dbReference>
<comment type="similarity">
    <text evidence="1">Belongs to the RecJ family.</text>
</comment>
<feature type="domain" description="DDH" evidence="7">
    <location>
        <begin position="73"/>
        <end position="233"/>
    </location>
</feature>
<name>A0A5J2D5B3_SALET</name>
<evidence type="ECO:0000259" key="7">
    <source>
        <dbReference type="Pfam" id="PF01368"/>
    </source>
</evidence>
<evidence type="ECO:0000256" key="5">
    <source>
        <dbReference type="ARBA" id="ARBA00022839"/>
    </source>
</evidence>
<dbReference type="InterPro" id="IPR001667">
    <property type="entry name" value="DDH_dom"/>
</dbReference>
<feature type="domain" description="RecJ OB" evidence="9">
    <location>
        <begin position="469"/>
        <end position="573"/>
    </location>
</feature>
<evidence type="ECO:0000256" key="2">
    <source>
        <dbReference type="ARBA" id="ARBA00019841"/>
    </source>
</evidence>